<protein>
    <submittedName>
        <fullName evidence="2">Uncharacterized protein</fullName>
    </submittedName>
</protein>
<keyword evidence="5" id="KW-1185">Reference proteome</keyword>
<dbReference type="EMBL" id="QJSW01000005">
    <property type="protein sequence ID" value="PYE49811.1"/>
    <property type="molecule type" value="Genomic_DNA"/>
</dbReference>
<sequence length="81" mass="9187">MAIHESVSKVLNLLSSLADDTNDAINNTPYILRRLAEFTEGELNDVITQLEAIRDQAEELEEAHEKVQEAHAELQEELNEK</sequence>
<evidence type="ECO:0000313" key="5">
    <source>
        <dbReference type="Proteomes" id="UP000509327"/>
    </source>
</evidence>
<name>A0A2V4VAF1_PAEBA</name>
<dbReference type="Proteomes" id="UP000509327">
    <property type="component" value="Chromosome"/>
</dbReference>
<dbReference type="EMBL" id="CP054614">
    <property type="protein sequence ID" value="QKS56511.1"/>
    <property type="molecule type" value="Genomic_DNA"/>
</dbReference>
<evidence type="ECO:0000313" key="3">
    <source>
        <dbReference type="EMBL" id="QKS56511.1"/>
    </source>
</evidence>
<evidence type="ECO:0000313" key="2">
    <source>
        <dbReference type="EMBL" id="PYE49811.1"/>
    </source>
</evidence>
<dbReference type="AlphaFoldDB" id="A0A2V4VAF1"/>
<dbReference type="Proteomes" id="UP000247790">
    <property type="component" value="Unassembled WGS sequence"/>
</dbReference>
<keyword evidence="1" id="KW-0175">Coiled coil</keyword>
<dbReference type="RefSeq" id="WP_110896486.1">
    <property type="nucleotide sequence ID" value="NZ_CP054614.1"/>
</dbReference>
<dbReference type="SUPFAM" id="SSF47162">
    <property type="entry name" value="Apolipoprotein"/>
    <property type="match status" value="1"/>
</dbReference>
<evidence type="ECO:0000256" key="1">
    <source>
        <dbReference type="SAM" id="Coils"/>
    </source>
</evidence>
<gene>
    <name evidence="2" type="ORF">DFQ00_105315</name>
    <name evidence="3" type="ORF">HUB98_09265</name>
</gene>
<dbReference type="OrthoDB" id="9941029at2"/>
<feature type="coiled-coil region" evidence="1">
    <location>
        <begin position="43"/>
        <end position="80"/>
    </location>
</feature>
<evidence type="ECO:0000313" key="4">
    <source>
        <dbReference type="Proteomes" id="UP000247790"/>
    </source>
</evidence>
<proteinExistence type="predicted"/>
<reference evidence="2 4" key="1">
    <citation type="submission" date="2018-06" db="EMBL/GenBank/DDBJ databases">
        <title>Genomic Encyclopedia of Type Strains, Phase III (KMG-III): the genomes of soil and plant-associated and newly described type strains.</title>
        <authorList>
            <person name="Whitman W."/>
        </authorList>
    </citation>
    <scope>NUCLEOTIDE SEQUENCE [LARGE SCALE GENOMIC DNA]</scope>
    <source>
        <strain evidence="2 4">CECT 7022</strain>
    </source>
</reference>
<reference evidence="3 5" key="2">
    <citation type="submission" date="2020-06" db="EMBL/GenBank/DDBJ databases">
        <title>Complete genome of Paenibacillus barcinonensis KACC11450.</title>
        <authorList>
            <person name="Kim M."/>
            <person name="Park Y.-J."/>
            <person name="Shin J.-H."/>
        </authorList>
    </citation>
    <scope>NUCLEOTIDE SEQUENCE [LARGE SCALE GENOMIC DNA]</scope>
    <source>
        <strain evidence="3 5">KACC11450</strain>
    </source>
</reference>
<organism evidence="2 4">
    <name type="scientific">Paenibacillus barcinonensis</name>
    <dbReference type="NCBI Taxonomy" id="198119"/>
    <lineage>
        <taxon>Bacteria</taxon>
        <taxon>Bacillati</taxon>
        <taxon>Bacillota</taxon>
        <taxon>Bacilli</taxon>
        <taxon>Bacillales</taxon>
        <taxon>Paenibacillaceae</taxon>
        <taxon>Paenibacillus</taxon>
    </lineage>
</organism>
<accession>A0A2V4VAF1</accession>